<evidence type="ECO:0000256" key="1">
    <source>
        <dbReference type="SAM" id="MobiDB-lite"/>
    </source>
</evidence>
<dbReference type="Proteomes" id="UP001597046">
    <property type="component" value="Unassembled WGS sequence"/>
</dbReference>
<dbReference type="CDD" id="cd05379">
    <property type="entry name" value="CAP_bacterial"/>
    <property type="match status" value="1"/>
</dbReference>
<feature type="region of interest" description="Disordered" evidence="1">
    <location>
        <begin position="44"/>
        <end position="87"/>
    </location>
</feature>
<protein>
    <submittedName>
        <fullName evidence="4">CAP domain-containing protein</fullName>
    </submittedName>
</protein>
<dbReference type="SUPFAM" id="SSF55797">
    <property type="entry name" value="PR-1-like"/>
    <property type="match status" value="1"/>
</dbReference>
<evidence type="ECO:0000259" key="3">
    <source>
        <dbReference type="Pfam" id="PF00188"/>
    </source>
</evidence>
<dbReference type="Pfam" id="PF00188">
    <property type="entry name" value="CAP"/>
    <property type="match status" value="1"/>
</dbReference>
<feature type="compositionally biased region" description="Low complexity" evidence="1">
    <location>
        <begin position="51"/>
        <end position="65"/>
    </location>
</feature>
<dbReference type="EMBL" id="JBHTKH010000004">
    <property type="protein sequence ID" value="MFD1054227.1"/>
    <property type="molecule type" value="Genomic_DNA"/>
</dbReference>
<dbReference type="InterPro" id="IPR014044">
    <property type="entry name" value="CAP_dom"/>
</dbReference>
<evidence type="ECO:0000313" key="5">
    <source>
        <dbReference type="Proteomes" id="UP001597046"/>
    </source>
</evidence>
<feature type="transmembrane region" description="Helical" evidence="2">
    <location>
        <begin position="15"/>
        <end position="34"/>
    </location>
</feature>
<reference evidence="5" key="1">
    <citation type="journal article" date="2019" name="Int. J. Syst. Evol. Microbiol.">
        <title>The Global Catalogue of Microorganisms (GCM) 10K type strain sequencing project: providing services to taxonomists for standard genome sequencing and annotation.</title>
        <authorList>
            <consortium name="The Broad Institute Genomics Platform"/>
            <consortium name="The Broad Institute Genome Sequencing Center for Infectious Disease"/>
            <person name="Wu L."/>
            <person name="Ma J."/>
        </authorList>
    </citation>
    <scope>NUCLEOTIDE SEQUENCE [LARGE SCALE GENOMIC DNA]</scope>
    <source>
        <strain evidence="5">CCUG 57508</strain>
    </source>
</reference>
<proteinExistence type="predicted"/>
<feature type="domain" description="SCP" evidence="3">
    <location>
        <begin position="101"/>
        <end position="216"/>
    </location>
</feature>
<evidence type="ECO:0000256" key="2">
    <source>
        <dbReference type="SAM" id="Phobius"/>
    </source>
</evidence>
<keyword evidence="5" id="KW-1185">Reference proteome</keyword>
<keyword evidence="2" id="KW-0472">Membrane</keyword>
<dbReference type="PANTHER" id="PTHR31157">
    <property type="entry name" value="SCP DOMAIN-CONTAINING PROTEIN"/>
    <property type="match status" value="1"/>
</dbReference>
<comment type="caution">
    <text evidence="4">The sequence shown here is derived from an EMBL/GenBank/DDBJ whole genome shotgun (WGS) entry which is preliminary data.</text>
</comment>
<evidence type="ECO:0000313" key="4">
    <source>
        <dbReference type="EMBL" id="MFD1054227.1"/>
    </source>
</evidence>
<dbReference type="PANTHER" id="PTHR31157:SF1">
    <property type="entry name" value="SCP DOMAIN-CONTAINING PROTEIN"/>
    <property type="match status" value="1"/>
</dbReference>
<name>A0ABW3MU40_9MICO</name>
<gene>
    <name evidence="4" type="ORF">ACFQ2V_07910</name>
</gene>
<sequence>MGRHTDPADPGSRRAVILTLTASALLVLAGVVILRSAGDLRLGHAGPGPSPTSTPTSTIGELSAPAPGPLTSPTPATSSVSPPTGQLPTRVREAVAEQVVSLVNAERARAGCAPVATHALLARAAQDHSADMAARSYFSHTSPDGRTFAQRIRAAGWAGGALAENIAAGQVSAMAVMQAWMGSAAHRANILNCAYRDIGVGYATGGRYGTYWTQAFGA</sequence>
<keyword evidence="2" id="KW-1133">Transmembrane helix</keyword>
<organism evidence="4 5">
    <name type="scientific">Terrabacter terrigena</name>
    <dbReference type="NCBI Taxonomy" id="574718"/>
    <lineage>
        <taxon>Bacteria</taxon>
        <taxon>Bacillati</taxon>
        <taxon>Actinomycetota</taxon>
        <taxon>Actinomycetes</taxon>
        <taxon>Micrococcales</taxon>
        <taxon>Intrasporangiaceae</taxon>
        <taxon>Terrabacter</taxon>
    </lineage>
</organism>
<feature type="compositionally biased region" description="Low complexity" evidence="1">
    <location>
        <begin position="73"/>
        <end position="84"/>
    </location>
</feature>
<keyword evidence="2" id="KW-0812">Transmembrane</keyword>
<dbReference type="Gene3D" id="3.40.33.10">
    <property type="entry name" value="CAP"/>
    <property type="match status" value="1"/>
</dbReference>
<dbReference type="InterPro" id="IPR035940">
    <property type="entry name" value="CAP_sf"/>
</dbReference>
<dbReference type="RefSeq" id="WP_386052131.1">
    <property type="nucleotide sequence ID" value="NZ_JBHTKH010000004.1"/>
</dbReference>
<accession>A0ABW3MU40</accession>